<dbReference type="Pfam" id="PF00733">
    <property type="entry name" value="Asn_synthase"/>
    <property type="match status" value="2"/>
</dbReference>
<dbReference type="CDD" id="cd01991">
    <property type="entry name" value="Asn_synthase_B_C"/>
    <property type="match status" value="1"/>
</dbReference>
<feature type="domain" description="Glutamine amidotransferase type-2" evidence="4">
    <location>
        <begin position="2"/>
        <end position="206"/>
    </location>
</feature>
<proteinExistence type="predicted"/>
<dbReference type="InterPro" id="IPR001962">
    <property type="entry name" value="Asn_synthase"/>
</dbReference>
<dbReference type="CDD" id="cd03766">
    <property type="entry name" value="Gn_AT_II_novel"/>
    <property type="match status" value="1"/>
</dbReference>
<organism evidence="5 6">
    <name type="scientific">Cladosporium halotolerans</name>
    <dbReference type="NCBI Taxonomy" id="1052096"/>
    <lineage>
        <taxon>Eukaryota</taxon>
        <taxon>Fungi</taxon>
        <taxon>Dikarya</taxon>
        <taxon>Ascomycota</taxon>
        <taxon>Pezizomycotina</taxon>
        <taxon>Dothideomycetes</taxon>
        <taxon>Dothideomycetidae</taxon>
        <taxon>Cladosporiales</taxon>
        <taxon>Cladosporiaceae</taxon>
        <taxon>Cladosporium</taxon>
    </lineage>
</organism>
<dbReference type="GeneID" id="96005557"/>
<dbReference type="PANTHER" id="PTHR45937">
    <property type="entry name" value="ASPARAGINE SYNTHETASE DOMAIN-CONTAINING PROTEIN 1"/>
    <property type="match status" value="1"/>
</dbReference>
<dbReference type="RefSeq" id="XP_069230074.1">
    <property type="nucleotide sequence ID" value="XM_069372719.1"/>
</dbReference>
<evidence type="ECO:0000256" key="3">
    <source>
        <dbReference type="ARBA" id="ARBA00022962"/>
    </source>
</evidence>
<dbReference type="GO" id="GO:0006529">
    <property type="term" value="P:asparagine biosynthetic process"/>
    <property type="evidence" value="ECO:0007669"/>
    <property type="project" value="UniProtKB-KW"/>
</dbReference>
<keyword evidence="1" id="KW-0028">Amino-acid biosynthesis</keyword>
<comment type="caution">
    <text evidence="5">The sequence shown here is derived from an EMBL/GenBank/DDBJ whole genome shotgun (WGS) entry which is preliminary data.</text>
</comment>
<keyword evidence="3" id="KW-0315">Glutamine amidotransferase</keyword>
<dbReference type="InterPro" id="IPR051857">
    <property type="entry name" value="Asn_synthetase_domain"/>
</dbReference>
<dbReference type="GO" id="GO:0004066">
    <property type="term" value="F:asparagine synthase (glutamine-hydrolyzing) activity"/>
    <property type="evidence" value="ECO:0007669"/>
    <property type="project" value="InterPro"/>
</dbReference>
<dbReference type="InterPro" id="IPR029055">
    <property type="entry name" value="Ntn_hydrolases_N"/>
</dbReference>
<keyword evidence="6" id="KW-1185">Reference proteome</keyword>
<dbReference type="PROSITE" id="PS51278">
    <property type="entry name" value="GATASE_TYPE_2"/>
    <property type="match status" value="1"/>
</dbReference>
<name>A0AB34KUY3_9PEZI</name>
<dbReference type="PANTHER" id="PTHR45937:SF1">
    <property type="entry name" value="ASPARAGINE SYNTHETASE DOMAIN-CONTAINING PROTEIN 1"/>
    <property type="match status" value="1"/>
</dbReference>
<dbReference type="EMBL" id="JAAQHG020000012">
    <property type="protein sequence ID" value="KAL1586969.1"/>
    <property type="molecule type" value="Genomic_DNA"/>
</dbReference>
<dbReference type="InterPro" id="IPR014729">
    <property type="entry name" value="Rossmann-like_a/b/a_fold"/>
</dbReference>
<dbReference type="Pfam" id="PF13537">
    <property type="entry name" value="GATase_7"/>
    <property type="match status" value="1"/>
</dbReference>
<dbReference type="InterPro" id="IPR017932">
    <property type="entry name" value="GATase_2_dom"/>
</dbReference>
<evidence type="ECO:0000256" key="1">
    <source>
        <dbReference type="ARBA" id="ARBA00022605"/>
    </source>
</evidence>
<dbReference type="Gene3D" id="3.60.20.10">
    <property type="entry name" value="Glutamine Phosphoribosylpyrophosphate, subunit 1, domain 1"/>
    <property type="match status" value="1"/>
</dbReference>
<dbReference type="Gene3D" id="3.40.50.620">
    <property type="entry name" value="HUPs"/>
    <property type="match status" value="1"/>
</dbReference>
<keyword evidence="2" id="KW-0061">Asparagine biosynthesis</keyword>
<reference evidence="5 6" key="1">
    <citation type="journal article" date="2020" name="Microbiol. Resour. Announc.">
        <title>Draft Genome Sequence of a Cladosporium Species Isolated from the Mesophotic Ascidian Didemnum maculosum.</title>
        <authorList>
            <person name="Gioti A."/>
            <person name="Siaperas R."/>
            <person name="Nikolaivits E."/>
            <person name="Le Goff G."/>
            <person name="Ouazzani J."/>
            <person name="Kotoulas G."/>
            <person name="Topakas E."/>
        </authorList>
    </citation>
    <scope>NUCLEOTIDE SEQUENCE [LARGE SCALE GENOMIC DNA]</scope>
    <source>
        <strain evidence="5 6">TM138-S3</strain>
    </source>
</reference>
<evidence type="ECO:0000313" key="6">
    <source>
        <dbReference type="Proteomes" id="UP000803884"/>
    </source>
</evidence>
<accession>A0AB34KUY3</accession>
<dbReference type="AlphaFoldDB" id="A0AB34KUY3"/>
<dbReference type="SUPFAM" id="SSF52402">
    <property type="entry name" value="Adenine nucleotide alpha hydrolases-like"/>
    <property type="match status" value="1"/>
</dbReference>
<protein>
    <recommendedName>
        <fullName evidence="4">Glutamine amidotransferase type-2 domain-containing protein</fullName>
    </recommendedName>
</protein>
<gene>
    <name evidence="5" type="ORF">WHR41_04113</name>
</gene>
<sequence>MCGIFCSLSRNAHLPPDQRVLDLLQRRGPDSTACVQHTFCGGQKASSDACENATDAYLTFTSTVLSLRGSRTVTQPLRNEDGSSVLCWNGEAWSIGGQSTLGNDTEAVFDLLSRAVASSQDAKQNTSEATLHIAKHMASIAGPYAFVFYDAHAGRLYLGRDLLGRRSLLWRTTDDGNLLVSSVTSGSDYGAWTEIEADGVYCVDLAAEPSQSPDALGSFAVTKVPYQVSNDDQSSGTLSVIPFLSLNGEASSSYTQLKQNSPSVLRLEELLADSVALRVLNIPDPPSMTEVSHGDSSSTPTRLAVLFSGGLDCTVLARLAHSLLPISEPIDLLNVAFQNPRIHKATDDDEQSYLAAFESCPDRITGRASFAELCEVCPDRQWRFVAINVPYTETVAHRDTIITLMHPHNTEMDLSIACALYFAARGTGLMTTNEASASAPLPQSYTTQARVLLSGLGADELFAGYTRHATAYNRLGFQGLLDELNLDIGRLGKRNLGRDDRAITNWGKEARFPFLDESLVAWALAAPVSDKCDFGASENTDGDLSAQLESCKKVLRCLAWRLGMHKVAAEKKRAIQFGARTAKMTTGKTKGTTPLS</sequence>
<evidence type="ECO:0000259" key="4">
    <source>
        <dbReference type="PROSITE" id="PS51278"/>
    </source>
</evidence>
<dbReference type="Proteomes" id="UP000803884">
    <property type="component" value="Unassembled WGS sequence"/>
</dbReference>
<dbReference type="SUPFAM" id="SSF56235">
    <property type="entry name" value="N-terminal nucleophile aminohydrolases (Ntn hydrolases)"/>
    <property type="match status" value="1"/>
</dbReference>
<evidence type="ECO:0000313" key="5">
    <source>
        <dbReference type="EMBL" id="KAL1586969.1"/>
    </source>
</evidence>
<evidence type="ECO:0000256" key="2">
    <source>
        <dbReference type="ARBA" id="ARBA00022888"/>
    </source>
</evidence>